<dbReference type="AlphaFoldDB" id="A0A835CHA0"/>
<reference evidence="2" key="1">
    <citation type="submission" date="2020-09" db="EMBL/GenBank/DDBJ databases">
        <title>Genome-Enabled Discovery of Anthraquinone Biosynthesis in Senna tora.</title>
        <authorList>
            <person name="Kang S.-H."/>
            <person name="Pandey R.P."/>
            <person name="Lee C.-M."/>
            <person name="Sim J.-S."/>
            <person name="Jeong J.-T."/>
            <person name="Choi B.-S."/>
            <person name="Jung M."/>
            <person name="Ginzburg D."/>
            <person name="Zhao K."/>
            <person name="Won S.Y."/>
            <person name="Oh T.-J."/>
            <person name="Yu Y."/>
            <person name="Kim N.-H."/>
            <person name="Lee O.R."/>
            <person name="Lee T.-H."/>
            <person name="Bashyal P."/>
            <person name="Kim T.-S."/>
            <person name="Lee W.-H."/>
            <person name="Kawkins C."/>
            <person name="Kim C.-K."/>
            <person name="Kim J.S."/>
            <person name="Ahn B.O."/>
            <person name="Rhee S.Y."/>
            <person name="Sohng J.K."/>
        </authorList>
    </citation>
    <scope>NUCLEOTIDE SEQUENCE</scope>
    <source>
        <tissue evidence="2">Leaf</tissue>
    </source>
</reference>
<dbReference type="EMBL" id="JAAIUW010000003">
    <property type="protein sequence ID" value="KAF7838937.1"/>
    <property type="molecule type" value="Genomic_DNA"/>
</dbReference>
<comment type="caution">
    <text evidence="2">The sequence shown here is derived from an EMBL/GenBank/DDBJ whole genome shotgun (WGS) entry which is preliminary data.</text>
</comment>
<gene>
    <name evidence="2" type="ORF">G2W53_007419</name>
</gene>
<evidence type="ECO:0000313" key="2">
    <source>
        <dbReference type="EMBL" id="KAF7838937.1"/>
    </source>
</evidence>
<evidence type="ECO:0000256" key="1">
    <source>
        <dbReference type="SAM" id="MobiDB-lite"/>
    </source>
</evidence>
<feature type="compositionally biased region" description="Low complexity" evidence="1">
    <location>
        <begin position="13"/>
        <end position="22"/>
    </location>
</feature>
<dbReference type="Proteomes" id="UP000634136">
    <property type="component" value="Unassembled WGS sequence"/>
</dbReference>
<feature type="region of interest" description="Disordered" evidence="1">
    <location>
        <begin position="1"/>
        <end position="25"/>
    </location>
</feature>
<sequence>MASPSSQRPVVFGTMGTTETTTAKPDGTVCEETAASWSDAAPDDYLTGVAKAPDETDASYKKWKAEITW</sequence>
<accession>A0A835CHA0</accession>
<protein>
    <submittedName>
        <fullName evidence="2">Uncharacterized protein</fullName>
    </submittedName>
</protein>
<name>A0A835CHA0_9FABA</name>
<evidence type="ECO:0000313" key="3">
    <source>
        <dbReference type="Proteomes" id="UP000634136"/>
    </source>
</evidence>
<organism evidence="2 3">
    <name type="scientific">Senna tora</name>
    <dbReference type="NCBI Taxonomy" id="362788"/>
    <lineage>
        <taxon>Eukaryota</taxon>
        <taxon>Viridiplantae</taxon>
        <taxon>Streptophyta</taxon>
        <taxon>Embryophyta</taxon>
        <taxon>Tracheophyta</taxon>
        <taxon>Spermatophyta</taxon>
        <taxon>Magnoliopsida</taxon>
        <taxon>eudicotyledons</taxon>
        <taxon>Gunneridae</taxon>
        <taxon>Pentapetalae</taxon>
        <taxon>rosids</taxon>
        <taxon>fabids</taxon>
        <taxon>Fabales</taxon>
        <taxon>Fabaceae</taxon>
        <taxon>Caesalpinioideae</taxon>
        <taxon>Cassia clade</taxon>
        <taxon>Senna</taxon>
    </lineage>
</organism>
<proteinExistence type="predicted"/>
<keyword evidence="3" id="KW-1185">Reference proteome</keyword>